<comment type="similarity">
    <text evidence="1">Belongs to the SMP-30/CGR1 family.</text>
</comment>
<feature type="active site" description="Proton donor/acceptor" evidence="2">
    <location>
        <position position="229"/>
    </location>
</feature>
<organism evidence="6 7">
    <name type="scientific">Tannerella sp. oral taxon BU063 isolate Cell 2</name>
    <dbReference type="NCBI Taxonomy" id="1411148"/>
    <lineage>
        <taxon>Bacteria</taxon>
        <taxon>Pseudomonadati</taxon>
        <taxon>Bacteroidota</taxon>
        <taxon>Bacteroidia</taxon>
        <taxon>Bacteroidales</taxon>
        <taxon>Tannerellaceae</taxon>
        <taxon>Tannerella</taxon>
    </lineage>
</organism>
<dbReference type="PANTHER" id="PTHR10907">
    <property type="entry name" value="REGUCALCIN"/>
    <property type="match status" value="1"/>
</dbReference>
<dbReference type="GO" id="GO:0004341">
    <property type="term" value="F:gluconolactonase activity"/>
    <property type="evidence" value="ECO:0007669"/>
    <property type="project" value="TreeGrafter"/>
</dbReference>
<evidence type="ECO:0000256" key="3">
    <source>
        <dbReference type="PIRSR" id="PIRSR605511-2"/>
    </source>
</evidence>
<dbReference type="SUPFAM" id="SSF63829">
    <property type="entry name" value="Calcium-dependent phosphotriesterase"/>
    <property type="match status" value="1"/>
</dbReference>
<feature type="signal peptide" evidence="4">
    <location>
        <begin position="1"/>
        <end position="25"/>
    </location>
</feature>
<comment type="cofactor">
    <cofactor evidence="3">
        <name>Zn(2+)</name>
        <dbReference type="ChEBI" id="CHEBI:29105"/>
    </cofactor>
    <text evidence="3">Binds 1 divalent metal cation per subunit.</text>
</comment>
<keyword evidence="3" id="KW-0862">Zinc</keyword>
<name>W2C586_9BACT</name>
<accession>W2C586</accession>
<proteinExistence type="inferred from homology"/>
<dbReference type="Pfam" id="PF08450">
    <property type="entry name" value="SGL"/>
    <property type="match status" value="1"/>
</dbReference>
<dbReference type="EMBL" id="AYUF01000469">
    <property type="protein sequence ID" value="ETK01637.1"/>
    <property type="molecule type" value="Genomic_DNA"/>
</dbReference>
<evidence type="ECO:0000259" key="5">
    <source>
        <dbReference type="Pfam" id="PF08450"/>
    </source>
</evidence>
<feature type="binding site" evidence="3">
    <location>
        <position position="179"/>
    </location>
    <ligand>
        <name>a divalent metal cation</name>
        <dbReference type="ChEBI" id="CHEBI:60240"/>
    </ligand>
</feature>
<reference evidence="6 7" key="1">
    <citation type="submission" date="2013-11" db="EMBL/GenBank/DDBJ databases">
        <title>Single cell genomics of uncultured Tannerella BU063 (oral taxon 286).</title>
        <authorList>
            <person name="Beall C.J."/>
            <person name="Campbell A.G."/>
            <person name="Griffen A.L."/>
            <person name="Podar M."/>
            <person name="Leys E.J."/>
        </authorList>
    </citation>
    <scope>NUCLEOTIDE SEQUENCE [LARGE SCALE GENOMIC DNA]</scope>
    <source>
        <strain evidence="6">Cell 2</strain>
    </source>
</reference>
<evidence type="ECO:0000313" key="6">
    <source>
        <dbReference type="EMBL" id="ETK01637.1"/>
    </source>
</evidence>
<protein>
    <submittedName>
        <fullName evidence="6">Regucalcin</fullName>
    </submittedName>
</protein>
<dbReference type="PATRIC" id="fig|1411148.3.peg.1402"/>
<feature type="binding site" evidence="3">
    <location>
        <position position="131"/>
    </location>
    <ligand>
        <name>substrate</name>
    </ligand>
</feature>
<dbReference type="Gene3D" id="2.120.10.30">
    <property type="entry name" value="TolB, C-terminal domain"/>
    <property type="match status" value="1"/>
</dbReference>
<feature type="binding site" evidence="3">
    <location>
        <position position="151"/>
    </location>
    <ligand>
        <name>substrate</name>
    </ligand>
</feature>
<dbReference type="GO" id="GO:0019853">
    <property type="term" value="P:L-ascorbic acid biosynthetic process"/>
    <property type="evidence" value="ECO:0007669"/>
    <property type="project" value="TreeGrafter"/>
</dbReference>
<feature type="chain" id="PRO_5004813426" evidence="4">
    <location>
        <begin position="26"/>
        <end position="326"/>
    </location>
</feature>
<dbReference type="GO" id="GO:0005509">
    <property type="term" value="F:calcium ion binding"/>
    <property type="evidence" value="ECO:0007669"/>
    <property type="project" value="TreeGrafter"/>
</dbReference>
<dbReference type="PRINTS" id="PR01790">
    <property type="entry name" value="SMP30FAMILY"/>
</dbReference>
<dbReference type="InterPro" id="IPR013658">
    <property type="entry name" value="SGL"/>
</dbReference>
<sequence length="326" mass="36268">MKSIIKSTRGLLLLVAASAVLLTLANSCSEVRHMSAEVAYRTEAQLGEGAIWHPDRGSLFWVDIEKRTLYEFMPEKKKCRSWQFDRKVTTVVPETDHTVIVALENSIVRFDLNTQQKQEITPVDTKGGRLRCNDGKCSPNGWLWVGTMSIDEKSNDATLYCVRPSGRIDAMIRGVTISNGIVWSRNNKYIYYNDTPTGKIRRYRYHQHSGDIIKNGIAVDISEGTGLPDGMTIDRNDNLWVAQWGGFGVYCYNAYTGELIAKVEVPAPNVTSCAFGGKNMDILYITTAREGLTPDELAAYPLSGCIFSCKPGAIGVSPNYFGQENK</sequence>
<evidence type="ECO:0000313" key="7">
    <source>
        <dbReference type="Proteomes" id="UP000018837"/>
    </source>
</evidence>
<dbReference type="InterPro" id="IPR005511">
    <property type="entry name" value="SMP-30"/>
</dbReference>
<feature type="domain" description="SMP-30/Gluconolactonase/LRE-like region" evidence="5">
    <location>
        <begin position="46"/>
        <end position="289"/>
    </location>
</feature>
<dbReference type="Proteomes" id="UP000018837">
    <property type="component" value="Unassembled WGS sequence"/>
</dbReference>
<feature type="binding site" evidence="3">
    <location>
        <position position="229"/>
    </location>
    <ligand>
        <name>a divalent metal cation</name>
        <dbReference type="ChEBI" id="CHEBI:60240"/>
    </ligand>
</feature>
<gene>
    <name evidence="6" type="ORF">N425_08910</name>
</gene>
<dbReference type="AlphaFoldDB" id="W2C586"/>
<feature type="binding site" evidence="3">
    <location>
        <position position="133"/>
    </location>
    <ligand>
        <name>substrate</name>
    </ligand>
</feature>
<dbReference type="InterPro" id="IPR011042">
    <property type="entry name" value="6-blade_b-propeller_TolB-like"/>
</dbReference>
<dbReference type="PANTHER" id="PTHR10907:SF47">
    <property type="entry name" value="REGUCALCIN"/>
    <property type="match status" value="1"/>
</dbReference>
<evidence type="ECO:0000256" key="4">
    <source>
        <dbReference type="SAM" id="SignalP"/>
    </source>
</evidence>
<keyword evidence="3" id="KW-0479">Metal-binding</keyword>
<keyword evidence="4" id="KW-0732">Signal</keyword>
<comment type="caution">
    <text evidence="6">The sequence shown here is derived from an EMBL/GenBank/DDBJ whole genome shotgun (WGS) entry which is preliminary data.</text>
</comment>
<evidence type="ECO:0000256" key="1">
    <source>
        <dbReference type="ARBA" id="ARBA00008853"/>
    </source>
</evidence>
<evidence type="ECO:0000256" key="2">
    <source>
        <dbReference type="PIRSR" id="PIRSR605511-1"/>
    </source>
</evidence>
<feature type="binding site" evidence="3">
    <location>
        <position position="48"/>
    </location>
    <ligand>
        <name>a divalent metal cation</name>
        <dbReference type="ChEBI" id="CHEBI:60240"/>
    </ligand>
</feature>